<dbReference type="Proteomes" id="UP000488956">
    <property type="component" value="Unassembled WGS sequence"/>
</dbReference>
<evidence type="ECO:0000313" key="5">
    <source>
        <dbReference type="EMBL" id="KAE9126242.1"/>
    </source>
</evidence>
<gene>
    <name evidence="5" type="ORF">PF010_g5340</name>
</gene>
<dbReference type="EMBL" id="QXFX01000196">
    <property type="protein sequence ID" value="KAE9126242.1"/>
    <property type="molecule type" value="Genomic_DNA"/>
</dbReference>
<evidence type="ECO:0000256" key="3">
    <source>
        <dbReference type="SAM" id="MobiDB-lite"/>
    </source>
</evidence>
<dbReference type="GO" id="GO:0046872">
    <property type="term" value="F:metal ion binding"/>
    <property type="evidence" value="ECO:0007669"/>
    <property type="project" value="UniProtKB-KW"/>
</dbReference>
<comment type="cofactor">
    <cofactor evidence="1">
        <name>a divalent metal cation</name>
        <dbReference type="ChEBI" id="CHEBI:60240"/>
    </cofactor>
</comment>
<evidence type="ECO:0000256" key="1">
    <source>
        <dbReference type="ARBA" id="ARBA00001968"/>
    </source>
</evidence>
<dbReference type="InterPro" id="IPR027806">
    <property type="entry name" value="HARBI1_dom"/>
</dbReference>
<proteinExistence type="predicted"/>
<dbReference type="AlphaFoldDB" id="A0A6G0LP82"/>
<protein>
    <recommendedName>
        <fullName evidence="4">DDE Tnp4 domain-containing protein</fullName>
    </recommendedName>
</protein>
<evidence type="ECO:0000259" key="4">
    <source>
        <dbReference type="Pfam" id="PF13359"/>
    </source>
</evidence>
<feature type="compositionally biased region" description="Polar residues" evidence="3">
    <location>
        <begin position="163"/>
        <end position="176"/>
    </location>
</feature>
<evidence type="ECO:0000313" key="6">
    <source>
        <dbReference type="Proteomes" id="UP000488956"/>
    </source>
</evidence>
<evidence type="ECO:0000256" key="2">
    <source>
        <dbReference type="ARBA" id="ARBA00022723"/>
    </source>
</evidence>
<comment type="caution">
    <text evidence="5">The sequence shown here is derived from an EMBL/GenBank/DDBJ whole genome shotgun (WGS) entry which is preliminary data.</text>
</comment>
<feature type="domain" description="DDE Tnp4" evidence="4">
    <location>
        <begin position="201"/>
        <end position="281"/>
    </location>
</feature>
<reference evidence="5 6" key="1">
    <citation type="submission" date="2018-09" db="EMBL/GenBank/DDBJ databases">
        <title>Genomic investigation of the strawberry pathogen Phytophthora fragariae indicates pathogenicity is determined by transcriptional variation in three key races.</title>
        <authorList>
            <person name="Adams T.M."/>
            <person name="Armitage A.D."/>
            <person name="Sobczyk M.K."/>
            <person name="Bates H.J."/>
            <person name="Dunwell J.M."/>
            <person name="Nellist C.F."/>
            <person name="Harrison R.J."/>
        </authorList>
    </citation>
    <scope>NUCLEOTIDE SEQUENCE [LARGE SCALE GENOMIC DNA]</scope>
    <source>
        <strain evidence="5 6">ONT-3</strain>
    </source>
</reference>
<accession>A0A6G0LP82</accession>
<keyword evidence="2" id="KW-0479">Metal-binding</keyword>
<sequence length="348" mass="39079">MSVRSHVTPYWNVGRGRRSKFTGKDVMFMVLVVLKNGGAWEMLSNIFHVKTATFIKTITNFVRVVAPRLYDEWVKEKAREESMRMLVTSGRTSGRTFVHHPYALYGTDVTFQQVTGPSTTWQKRFHTTVPSTNFTATKLRYRSAPVDLRLTVRSTLVATRMTSPCSGSTKLSTTPRNGKRTRTARCMTRGYSAPSTRTSGRSLADKGNQGAEQHVRCIHPTKSTNLPAAVVQQNADISSDRIIVENWFGKLCGLWRICADKYRGAEDFYDDIFQTCAALTNYHIGFYPSARLTARSITSDRTGSLLSDARSRRSGASLKSESESVAAFVSACRWMTEPTVIVHVRRTF</sequence>
<feature type="region of interest" description="Disordered" evidence="3">
    <location>
        <begin position="163"/>
        <end position="182"/>
    </location>
</feature>
<name>A0A6G0LP82_9STRA</name>
<organism evidence="5 6">
    <name type="scientific">Phytophthora fragariae</name>
    <dbReference type="NCBI Taxonomy" id="53985"/>
    <lineage>
        <taxon>Eukaryota</taxon>
        <taxon>Sar</taxon>
        <taxon>Stramenopiles</taxon>
        <taxon>Oomycota</taxon>
        <taxon>Peronosporomycetes</taxon>
        <taxon>Peronosporales</taxon>
        <taxon>Peronosporaceae</taxon>
        <taxon>Phytophthora</taxon>
    </lineage>
</organism>
<dbReference type="Pfam" id="PF13359">
    <property type="entry name" value="DDE_Tnp_4"/>
    <property type="match status" value="1"/>
</dbReference>